<dbReference type="KEGG" id="ccot:CCAX7_60050"/>
<keyword evidence="2" id="KW-1185">Reference proteome</keyword>
<evidence type="ECO:0000313" key="1">
    <source>
        <dbReference type="EMBL" id="BDI33954.1"/>
    </source>
</evidence>
<reference evidence="1 2" key="1">
    <citation type="journal article" date="2019" name="Int. J. Syst. Evol. Microbiol.">
        <title>Capsulimonas corticalis gen. nov., sp. nov., an aerobic capsulated bacterium, of a novel bacterial order, Capsulimonadales ord. nov., of the class Armatimonadia of the phylum Armatimonadetes.</title>
        <authorList>
            <person name="Li J."/>
            <person name="Kudo C."/>
            <person name="Tonouchi A."/>
        </authorList>
    </citation>
    <scope>NUCLEOTIDE SEQUENCE [LARGE SCALE GENOMIC DNA]</scope>
    <source>
        <strain evidence="1 2">AX-7</strain>
    </source>
</reference>
<proteinExistence type="predicted"/>
<gene>
    <name evidence="1" type="ORF">CCAX7_60050</name>
</gene>
<dbReference type="EMBL" id="AP025739">
    <property type="protein sequence ID" value="BDI33954.1"/>
    <property type="molecule type" value="Genomic_DNA"/>
</dbReference>
<evidence type="ECO:0000313" key="2">
    <source>
        <dbReference type="Proteomes" id="UP000287394"/>
    </source>
</evidence>
<organism evidence="1 2">
    <name type="scientific">Capsulimonas corticalis</name>
    <dbReference type="NCBI Taxonomy" id="2219043"/>
    <lineage>
        <taxon>Bacteria</taxon>
        <taxon>Bacillati</taxon>
        <taxon>Armatimonadota</taxon>
        <taxon>Armatimonadia</taxon>
        <taxon>Capsulimonadales</taxon>
        <taxon>Capsulimonadaceae</taxon>
        <taxon>Capsulimonas</taxon>
    </lineage>
</organism>
<dbReference type="RefSeq" id="WP_119322730.1">
    <property type="nucleotide sequence ID" value="NZ_AP025739.1"/>
</dbReference>
<dbReference type="Proteomes" id="UP000287394">
    <property type="component" value="Chromosome"/>
</dbReference>
<dbReference type="OrthoDB" id="280156at2"/>
<name>A0A402CZJ4_9BACT</name>
<protein>
    <submittedName>
        <fullName evidence="1">Uncharacterized protein</fullName>
    </submittedName>
</protein>
<accession>A0A402CZJ4</accession>
<sequence length="88" mass="9655">MTEASLEIKSGVLRVIGCLDDTGEDFDVAPGSYRVRCCHDNLAGGNDVGDGGDWYVVQFWPAPMAEAVVLKRWEESIYENTLVTSTVK</sequence>
<dbReference type="AlphaFoldDB" id="A0A402CZJ4"/>